<dbReference type="PRINTS" id="PR00455">
    <property type="entry name" value="HTHTETR"/>
</dbReference>
<evidence type="ECO:0000313" key="4">
    <source>
        <dbReference type="EMBL" id="SFS37648.1"/>
    </source>
</evidence>
<feature type="DNA-binding region" description="H-T-H motif" evidence="2">
    <location>
        <begin position="29"/>
        <end position="48"/>
    </location>
</feature>
<keyword evidence="5" id="KW-1185">Reference proteome</keyword>
<dbReference type="PANTHER" id="PTHR43479">
    <property type="entry name" value="ACREF/ENVCD OPERON REPRESSOR-RELATED"/>
    <property type="match status" value="1"/>
</dbReference>
<dbReference type="STRING" id="95161.SAMN05660874_00636"/>
<evidence type="ECO:0000256" key="1">
    <source>
        <dbReference type="ARBA" id="ARBA00023125"/>
    </source>
</evidence>
<dbReference type="EMBL" id="FOZX01000001">
    <property type="protein sequence ID" value="SFS37648.1"/>
    <property type="molecule type" value="Genomic_DNA"/>
</dbReference>
<dbReference type="GO" id="GO:0003677">
    <property type="term" value="F:DNA binding"/>
    <property type="evidence" value="ECO:0007669"/>
    <property type="project" value="UniProtKB-UniRule"/>
</dbReference>
<reference evidence="5" key="1">
    <citation type="submission" date="2016-10" db="EMBL/GenBank/DDBJ databases">
        <authorList>
            <person name="Varghese N."/>
            <person name="Submissions S."/>
        </authorList>
    </citation>
    <scope>NUCLEOTIDE SEQUENCE [LARGE SCALE GENOMIC DNA]</scope>
    <source>
        <strain evidence="5">DSM 44771</strain>
    </source>
</reference>
<dbReference type="Proteomes" id="UP000198852">
    <property type="component" value="Unassembled WGS sequence"/>
</dbReference>
<dbReference type="OrthoDB" id="3186364at2"/>
<evidence type="ECO:0000259" key="3">
    <source>
        <dbReference type="PROSITE" id="PS50977"/>
    </source>
</evidence>
<proteinExistence type="predicted"/>
<dbReference type="InterPro" id="IPR001647">
    <property type="entry name" value="HTH_TetR"/>
</dbReference>
<gene>
    <name evidence="4" type="ORF">SAMN05660874_00636</name>
</gene>
<dbReference type="InterPro" id="IPR050624">
    <property type="entry name" value="HTH-type_Tx_Regulator"/>
</dbReference>
<evidence type="ECO:0000313" key="5">
    <source>
        <dbReference type="Proteomes" id="UP000198852"/>
    </source>
</evidence>
<dbReference type="InterPro" id="IPR023772">
    <property type="entry name" value="DNA-bd_HTH_TetR-type_CS"/>
</dbReference>
<organism evidence="4 5">
    <name type="scientific">Saccharopolyspora flava</name>
    <dbReference type="NCBI Taxonomy" id="95161"/>
    <lineage>
        <taxon>Bacteria</taxon>
        <taxon>Bacillati</taxon>
        <taxon>Actinomycetota</taxon>
        <taxon>Actinomycetes</taxon>
        <taxon>Pseudonocardiales</taxon>
        <taxon>Pseudonocardiaceae</taxon>
        <taxon>Saccharopolyspora</taxon>
    </lineage>
</organism>
<dbReference type="AlphaFoldDB" id="A0A1I6PC36"/>
<dbReference type="PROSITE" id="PS50977">
    <property type="entry name" value="HTH_TETR_2"/>
    <property type="match status" value="1"/>
</dbReference>
<dbReference type="RefSeq" id="WP_093413525.1">
    <property type="nucleotide sequence ID" value="NZ_FOZX01000001.1"/>
</dbReference>
<protein>
    <submittedName>
        <fullName evidence="4">Transcriptional regulator, TetR family</fullName>
    </submittedName>
</protein>
<name>A0A1I6PC36_9PSEU</name>
<dbReference type="PANTHER" id="PTHR43479:SF11">
    <property type="entry name" value="ACREF_ENVCD OPERON REPRESSOR-RELATED"/>
    <property type="match status" value="1"/>
</dbReference>
<dbReference type="PROSITE" id="PS01081">
    <property type="entry name" value="HTH_TETR_1"/>
    <property type="match status" value="1"/>
</dbReference>
<accession>A0A1I6PC36</accession>
<feature type="domain" description="HTH tetR-type" evidence="3">
    <location>
        <begin position="6"/>
        <end position="66"/>
    </location>
</feature>
<sequence length="175" mass="19491">MPRTRVDTRSEIREVAAELFARQGYDKTSLREVAERLGITKAALYYHFPSKTDLMRGIVQPFVDDIEVLLAEREAEEVDAERFLADYFEIVLRHRKIFEFIVRDAGALAQLDVVEQLLSWRDRVYALLVGTDASPAELAKATVAVGGLQDCAMTDAPTDDFRDAALAAARAALAS</sequence>
<dbReference type="Pfam" id="PF00440">
    <property type="entry name" value="TetR_N"/>
    <property type="match status" value="1"/>
</dbReference>
<dbReference type="InterPro" id="IPR009057">
    <property type="entry name" value="Homeodomain-like_sf"/>
</dbReference>
<keyword evidence="1 2" id="KW-0238">DNA-binding</keyword>
<evidence type="ECO:0000256" key="2">
    <source>
        <dbReference type="PROSITE-ProRule" id="PRU00335"/>
    </source>
</evidence>
<dbReference type="SUPFAM" id="SSF46689">
    <property type="entry name" value="Homeodomain-like"/>
    <property type="match status" value="1"/>
</dbReference>
<dbReference type="Gene3D" id="1.10.357.10">
    <property type="entry name" value="Tetracycline Repressor, domain 2"/>
    <property type="match status" value="1"/>
</dbReference>